<gene>
    <name evidence="10" type="primary">murG</name>
    <name evidence="13" type="ORF">JK636_20175</name>
</gene>
<evidence type="ECO:0000256" key="3">
    <source>
        <dbReference type="ARBA" id="ARBA00022676"/>
    </source>
</evidence>
<dbReference type="SUPFAM" id="SSF53756">
    <property type="entry name" value="UDP-Glycosyltransferase/glycogen phosphorylase"/>
    <property type="match status" value="1"/>
</dbReference>
<evidence type="ECO:0000256" key="2">
    <source>
        <dbReference type="ARBA" id="ARBA00022618"/>
    </source>
</evidence>
<keyword evidence="4 10" id="KW-0808">Transferase</keyword>
<keyword evidence="3 10" id="KW-0328">Glycosyltransferase</keyword>
<feature type="binding site" evidence="10">
    <location>
        <position position="159"/>
    </location>
    <ligand>
        <name>UDP-N-acetyl-alpha-D-glucosamine</name>
        <dbReference type="ChEBI" id="CHEBI:57705"/>
    </ligand>
</feature>
<dbReference type="InterPro" id="IPR004276">
    <property type="entry name" value="GlycoTrans_28_N"/>
</dbReference>
<dbReference type="NCBIfam" id="TIGR01133">
    <property type="entry name" value="murG"/>
    <property type="match status" value="1"/>
</dbReference>
<comment type="caution">
    <text evidence="13">The sequence shown here is derived from an EMBL/GenBank/DDBJ whole genome shotgun (WGS) entry which is preliminary data.</text>
</comment>
<comment type="caution">
    <text evidence="10">Lacks conserved residue(s) required for the propagation of feature annotation.</text>
</comment>
<evidence type="ECO:0000256" key="8">
    <source>
        <dbReference type="ARBA" id="ARBA00023306"/>
    </source>
</evidence>
<dbReference type="NCBIfam" id="NF009102">
    <property type="entry name" value="PRK12446.1"/>
    <property type="match status" value="1"/>
</dbReference>
<evidence type="ECO:0000256" key="5">
    <source>
        <dbReference type="ARBA" id="ARBA00022960"/>
    </source>
</evidence>
<evidence type="ECO:0000256" key="7">
    <source>
        <dbReference type="ARBA" id="ARBA00023136"/>
    </source>
</evidence>
<dbReference type="EC" id="2.4.1.227" evidence="10"/>
<keyword evidence="9 10" id="KW-0961">Cell wall biogenesis/degradation</keyword>
<keyword evidence="1 10" id="KW-1003">Cell membrane</keyword>
<feature type="binding site" evidence="10">
    <location>
        <begin position="6"/>
        <end position="8"/>
    </location>
    <ligand>
        <name>UDP-N-acetyl-alpha-D-glucosamine</name>
        <dbReference type="ChEBI" id="CHEBI:57705"/>
    </ligand>
</feature>
<evidence type="ECO:0000256" key="6">
    <source>
        <dbReference type="ARBA" id="ARBA00022984"/>
    </source>
</evidence>
<feature type="domain" description="Glycosyl transferase family 28 C-terminal" evidence="12">
    <location>
        <begin position="182"/>
        <end position="332"/>
    </location>
</feature>
<comment type="subcellular location">
    <subcellularLocation>
        <location evidence="10">Cell membrane</location>
        <topology evidence="10">Peripheral membrane protein</topology>
        <orientation evidence="10">Cytoplasmic side</orientation>
    </subcellularLocation>
</comment>
<evidence type="ECO:0000256" key="10">
    <source>
        <dbReference type="HAMAP-Rule" id="MF_00033"/>
    </source>
</evidence>
<comment type="function">
    <text evidence="10">Cell wall formation. Catalyzes the transfer of a GlcNAc subunit on undecaprenyl-pyrophosphoryl-MurNAc-pentapeptide (lipid intermediate I) to form undecaprenyl-pyrophosphoryl-MurNAc-(pentapeptide)GlcNAc (lipid intermediate II).</text>
</comment>
<dbReference type="HAMAP" id="MF_00033">
    <property type="entry name" value="MurG"/>
    <property type="match status" value="1"/>
</dbReference>
<protein>
    <recommendedName>
        <fullName evidence="10">UDP-N-acetylglucosamine--N-acetylmuramyl-(pentapeptide) pyrophosphoryl-undecaprenol N-acetylglucosamine transferase</fullName>
        <ecNumber evidence="10">2.4.1.227</ecNumber>
    </recommendedName>
    <alternativeName>
        <fullName evidence="10">Undecaprenyl-PP-MurNAc-pentapeptide-UDPGlcNAc GlcNAc transferase</fullName>
    </alternativeName>
</protein>
<dbReference type="Pfam" id="PF04101">
    <property type="entry name" value="Glyco_tran_28_C"/>
    <property type="match status" value="1"/>
</dbReference>
<feature type="domain" description="Glycosyltransferase family 28 N-terminal" evidence="11">
    <location>
        <begin position="1"/>
        <end position="136"/>
    </location>
</feature>
<keyword evidence="2 10" id="KW-0132">Cell division</keyword>
<keyword evidence="5 10" id="KW-0133">Cell shape</keyword>
<dbReference type="InterPro" id="IPR007235">
    <property type="entry name" value="Glyco_trans_28_C"/>
</dbReference>
<dbReference type="PANTHER" id="PTHR21015">
    <property type="entry name" value="UDP-N-ACETYLGLUCOSAMINE--N-ACETYLMURAMYL-(PENTAPEPTIDE) PYROPHOSPHORYL-UNDECAPRENOL N-ACETYLGLUCOSAMINE TRANSFERASE 1"/>
    <property type="match status" value="1"/>
</dbReference>
<evidence type="ECO:0000259" key="12">
    <source>
        <dbReference type="Pfam" id="PF04101"/>
    </source>
</evidence>
<evidence type="ECO:0000256" key="1">
    <source>
        <dbReference type="ARBA" id="ARBA00022475"/>
    </source>
</evidence>
<dbReference type="EMBL" id="JAESWC010000018">
    <property type="protein sequence ID" value="MBL4938032.1"/>
    <property type="molecule type" value="Genomic_DNA"/>
</dbReference>
<name>A0ABS1TGX8_9CLOT</name>
<accession>A0ABS1TGX8</accession>
<keyword evidence="8 10" id="KW-0131">Cell cycle</keyword>
<feature type="binding site" evidence="10">
    <location>
        <position position="189"/>
    </location>
    <ligand>
        <name>UDP-N-acetyl-alpha-D-glucosamine</name>
        <dbReference type="ChEBI" id="CHEBI:57705"/>
    </ligand>
</feature>
<dbReference type="CDD" id="cd03785">
    <property type="entry name" value="GT28_MurG"/>
    <property type="match status" value="1"/>
</dbReference>
<sequence>MTGGGSAGHVTPNLALVPRLKELGYEIEYIGTKDGIERKIIEENHIKYHVISSGKLRRYFDVKNFTDPFKVIKGIWEAYEIIKKEKPNIVFSKGGFVAVPVVLGAYFNKIPVIAHESDITPGLANKLSSPYATKICVTFPEAAKKLNKNKAVLTGNPIRKELFEGSKIKGIKLCGFTESKPVIFVMGGSLGARAINDVLRRNLNVLLKTYNIIHICGKGNIEEKYIHNKDYKQFEYINEELPHMIAAADIVLSRAGANSIFEFLALKKPNLLIPLSAKSSRGDQILNAKSFEKSGYSLVLEEEKLEDRTLIEKINELYNNKENYIRNMENSKTGNGVEAIVGLIEKFSIK</sequence>
<comment type="similarity">
    <text evidence="10">Belongs to the glycosyltransferase 28 family. MurG subfamily.</text>
</comment>
<dbReference type="PANTHER" id="PTHR21015:SF27">
    <property type="entry name" value="UDP-N-ACETYLGLUCOSAMINE--N-ACETYLMURAMYL-(PENTAPEPTIDE) PYROPHOSPHORYL-UNDECAPRENOL N-ACETYLGLUCOSAMINE TRANSFERASE"/>
    <property type="match status" value="1"/>
</dbReference>
<evidence type="ECO:0000256" key="4">
    <source>
        <dbReference type="ARBA" id="ARBA00022679"/>
    </source>
</evidence>
<proteinExistence type="inferred from homology"/>
<reference evidence="13 14" key="1">
    <citation type="submission" date="2021-01" db="EMBL/GenBank/DDBJ databases">
        <title>Genome public.</title>
        <authorList>
            <person name="Liu C."/>
            <person name="Sun Q."/>
        </authorList>
    </citation>
    <scope>NUCLEOTIDE SEQUENCE [LARGE SCALE GENOMIC DNA]</scope>
    <source>
        <strain evidence="13 14">YIM B02515</strain>
    </source>
</reference>
<keyword evidence="6 10" id="KW-0573">Peptidoglycan synthesis</keyword>
<dbReference type="Gene3D" id="3.40.50.2000">
    <property type="entry name" value="Glycogen Phosphorylase B"/>
    <property type="match status" value="2"/>
</dbReference>
<keyword evidence="14" id="KW-1185">Reference proteome</keyword>
<dbReference type="InterPro" id="IPR006009">
    <property type="entry name" value="GlcNAc_MurG"/>
</dbReference>
<feature type="binding site" evidence="10">
    <location>
        <position position="284"/>
    </location>
    <ligand>
        <name>UDP-N-acetyl-alpha-D-glucosamine</name>
        <dbReference type="ChEBI" id="CHEBI:57705"/>
    </ligand>
</feature>
<comment type="pathway">
    <text evidence="10">Cell wall biogenesis; peptidoglycan biosynthesis.</text>
</comment>
<evidence type="ECO:0000259" key="11">
    <source>
        <dbReference type="Pfam" id="PF03033"/>
    </source>
</evidence>
<dbReference type="Proteomes" id="UP000632377">
    <property type="component" value="Unassembled WGS sequence"/>
</dbReference>
<dbReference type="Pfam" id="PF03033">
    <property type="entry name" value="Glyco_transf_28"/>
    <property type="match status" value="1"/>
</dbReference>
<evidence type="ECO:0000313" key="14">
    <source>
        <dbReference type="Proteomes" id="UP000632377"/>
    </source>
</evidence>
<keyword evidence="7 10" id="KW-0472">Membrane</keyword>
<evidence type="ECO:0000313" key="13">
    <source>
        <dbReference type="EMBL" id="MBL4938032.1"/>
    </source>
</evidence>
<comment type="catalytic activity">
    <reaction evidence="10">
        <text>di-trans,octa-cis-undecaprenyl diphospho-N-acetyl-alpha-D-muramoyl-L-alanyl-D-glutamyl-meso-2,6-diaminopimeloyl-D-alanyl-D-alanine + UDP-N-acetyl-alpha-D-glucosamine = di-trans,octa-cis-undecaprenyl diphospho-[N-acetyl-alpha-D-glucosaminyl-(1-&gt;4)]-N-acetyl-alpha-D-muramoyl-L-alanyl-D-glutamyl-meso-2,6-diaminopimeloyl-D-alanyl-D-alanine + UDP + H(+)</text>
        <dbReference type="Rhea" id="RHEA:31227"/>
        <dbReference type="ChEBI" id="CHEBI:15378"/>
        <dbReference type="ChEBI" id="CHEBI:57705"/>
        <dbReference type="ChEBI" id="CHEBI:58223"/>
        <dbReference type="ChEBI" id="CHEBI:61387"/>
        <dbReference type="ChEBI" id="CHEBI:61388"/>
        <dbReference type="EC" id="2.4.1.227"/>
    </reaction>
</comment>
<evidence type="ECO:0000256" key="9">
    <source>
        <dbReference type="ARBA" id="ARBA00023316"/>
    </source>
</evidence>
<organism evidence="13 14">
    <name type="scientific">Clostridium rhizosphaerae</name>
    <dbReference type="NCBI Taxonomy" id="2803861"/>
    <lineage>
        <taxon>Bacteria</taxon>
        <taxon>Bacillati</taxon>
        <taxon>Bacillota</taxon>
        <taxon>Clostridia</taxon>
        <taxon>Eubacteriales</taxon>
        <taxon>Clostridiaceae</taxon>
        <taxon>Clostridium</taxon>
    </lineage>
</organism>